<feature type="region of interest" description="Disordered" evidence="1">
    <location>
        <begin position="1"/>
        <end position="41"/>
    </location>
</feature>
<feature type="compositionally biased region" description="Pro residues" evidence="1">
    <location>
        <begin position="8"/>
        <end position="19"/>
    </location>
</feature>
<proteinExistence type="predicted"/>
<name>A0A0H3ZYM3_9VIBR</name>
<dbReference type="EMBL" id="KP795627">
    <property type="protein sequence ID" value="AKN38984.1"/>
    <property type="molecule type" value="Genomic_DNA"/>
</dbReference>
<sequence length="112" mass="11989">MPLLTPTPLSPLSPPPPAKLIPKDSEKDSGGFSANVKSVGNVSGGVIYSPFNNEDMVIQAMGINTARVLKGKEPLPMICSILNRGALKSSISEFKDKELQGSLKNGEFYEKK</sequence>
<accession>A0A0H3ZYM3</accession>
<protein>
    <submittedName>
        <fullName evidence="2">Uncharacterized protein</fullName>
    </submittedName>
</protein>
<reference evidence="2" key="1">
    <citation type="journal article" date="2015" name="MBio">
        <title>Eco-Evolutionary Dynamics of Episomes among Ecologically Cohesive Bacterial Populations.</title>
        <authorList>
            <person name="Xue H."/>
            <person name="Cordero O.X."/>
            <person name="Camas F.M."/>
            <person name="Trimble W."/>
            <person name="Meyer F."/>
            <person name="Guglielmini J."/>
            <person name="Rocha E.P."/>
            <person name="Polz M.F."/>
        </authorList>
    </citation>
    <scope>NUCLEOTIDE SEQUENCE</scope>
    <source>
        <strain evidence="2">FF_286</strain>
    </source>
</reference>
<dbReference type="AlphaFoldDB" id="A0A0H3ZYM3"/>
<evidence type="ECO:0000313" key="2">
    <source>
        <dbReference type="EMBL" id="AKN38984.1"/>
    </source>
</evidence>
<organism evidence="2">
    <name type="scientific">Vibrio sp. FF_286</name>
    <dbReference type="NCBI Taxonomy" id="1652831"/>
    <lineage>
        <taxon>Bacteria</taxon>
        <taxon>Pseudomonadati</taxon>
        <taxon>Pseudomonadota</taxon>
        <taxon>Gammaproteobacteria</taxon>
        <taxon>Vibrionales</taxon>
        <taxon>Vibrionaceae</taxon>
        <taxon>Vibrio</taxon>
    </lineage>
</organism>
<evidence type="ECO:0000256" key="1">
    <source>
        <dbReference type="SAM" id="MobiDB-lite"/>
    </source>
</evidence>